<dbReference type="SUPFAM" id="SSF56235">
    <property type="entry name" value="N-terminal nucleophile aminohydrolases (Ntn hydrolases)"/>
    <property type="match status" value="1"/>
</dbReference>
<dbReference type="InterPro" id="IPR002692">
    <property type="entry name" value="S45"/>
</dbReference>
<organism evidence="6 7">
    <name type="scientific">Pedobacter cryoconitis</name>
    <dbReference type="NCBI Taxonomy" id="188932"/>
    <lineage>
        <taxon>Bacteria</taxon>
        <taxon>Pseudomonadati</taxon>
        <taxon>Bacteroidota</taxon>
        <taxon>Sphingobacteriia</taxon>
        <taxon>Sphingobacteriales</taxon>
        <taxon>Sphingobacteriaceae</taxon>
        <taxon>Pedobacter</taxon>
    </lineage>
</organism>
<dbReference type="GO" id="GO:0008953">
    <property type="term" value="F:penicillin amidase activity"/>
    <property type="evidence" value="ECO:0007669"/>
    <property type="project" value="UniProtKB-EC"/>
</dbReference>
<evidence type="ECO:0000256" key="4">
    <source>
        <dbReference type="PIRSR" id="PIRSR001227-1"/>
    </source>
</evidence>
<dbReference type="Gene3D" id="1.10.1400.10">
    <property type="match status" value="1"/>
</dbReference>
<dbReference type="InterPro" id="IPR043146">
    <property type="entry name" value="Penicillin_amidase_N_B-knob"/>
</dbReference>
<dbReference type="InterPro" id="IPR029055">
    <property type="entry name" value="Ntn_hydrolases_N"/>
</dbReference>
<keyword evidence="2 6" id="KW-0378">Hydrolase</keyword>
<gene>
    <name evidence="6" type="ORF">HDE69_001318</name>
</gene>
<dbReference type="InterPro" id="IPR043147">
    <property type="entry name" value="Penicillin_amidase_A-knob"/>
</dbReference>
<sequence>MNKPTSNFLFPLIALIILVFALSNKMFFVPPLGKLLDPFIGGAQNDKDQNFTGTKLAINSPELNDSVQVYFDDRKVPHIYAENNKDLYYAQGYVSAYLRLWQMDFTTYASAGRLSEIFKDGFLEYDRVKRRVGMITAAKKSLELIEKDPETIEMLTAYTKGVNAYIKQLNYKNMPFEYKFLDYEPEPWSNLKSVLIMKYMANTMTGYEQDLSMSNMMLALGEEKFNKLFPNYDQSVPPVMNTSAGKLNNSLIYTKKPEYLDNSFLSSGTVISKSTYNPKLGSNSWAVSGKKTKSGFPILCNDPHLGLTFPNVWVEMQLSSPEMNVYGVSIPGAPAIIIGFNEKIAWGITNGATDVRDWYKLKITDDYKKYEYDGKWVNLKQTIEEIKRKGQKSFYDTVYTTIQGPIVIDKSFPETPELLNHALKWELQNPSNEFLTFHKLNKAKNYKDYKEAIKTYSCPIQNFTFAGSDNTIAINHQGKMSVRWAGEGRFVLDGTKSSHVPTKYIPVDSLPQELNPVSNYVLSANQQPTNADYPYYYSGFYSKTRAVQINKMLQKEDKFDIPKMEAMQLDNTNPFAVEALPVLIRKIDQGKLSTLQKKELLALSSWKGTYNINDENAELYELWWKNVQDYTWDELKSYTFYEKSPDDNVLLSFIQKDPSNVYFDKLGTSKKENAGDIITEAFLVATTDYNKMKKEGQTKWGDFNTVNIMHLTNIRALSTMNLPSAGHPNTINATSKSWGPSWRMIVELGDRPKAYGIYPGGQSGNPGSKFYDSFVSDWNHGKYYELQFFMTKAEAKKSAANSWSLK</sequence>
<dbReference type="PANTHER" id="PTHR34218">
    <property type="entry name" value="PEPTIDASE S45 PENICILLIN AMIDASE"/>
    <property type="match status" value="1"/>
</dbReference>
<comment type="cofactor">
    <cofactor evidence="5">
        <name>Ca(2+)</name>
        <dbReference type="ChEBI" id="CHEBI:29108"/>
    </cofactor>
    <text evidence="5">Binds 1 Ca(2+) ion per dimer.</text>
</comment>
<keyword evidence="5" id="KW-0479">Metal-binding</keyword>
<dbReference type="CDD" id="cd03747">
    <property type="entry name" value="Ntn_PGA_like"/>
    <property type="match status" value="1"/>
</dbReference>
<dbReference type="PIRSF" id="PIRSF001227">
    <property type="entry name" value="Pen_acylase"/>
    <property type="match status" value="1"/>
</dbReference>
<comment type="similarity">
    <text evidence="1">Belongs to the peptidase S45 family.</text>
</comment>
<dbReference type="PANTHER" id="PTHR34218:SF4">
    <property type="entry name" value="ACYL-HOMOSERINE LACTONE ACYLASE QUIP"/>
    <property type="match status" value="1"/>
</dbReference>
<keyword evidence="3" id="KW-0865">Zymogen</keyword>
<reference evidence="6 7" key="1">
    <citation type="submission" date="2020-08" db="EMBL/GenBank/DDBJ databases">
        <title>Genomic Encyclopedia of Type Strains, Phase IV (KMG-V): Genome sequencing to study the core and pangenomes of soil and plant-associated prokaryotes.</title>
        <authorList>
            <person name="Whitman W."/>
        </authorList>
    </citation>
    <scope>NUCLEOTIDE SEQUENCE [LARGE SCALE GENOMIC DNA]</scope>
    <source>
        <strain evidence="6 7">MP7CTX6</strain>
    </source>
</reference>
<dbReference type="EC" id="3.5.1.11" evidence="6"/>
<dbReference type="AlphaFoldDB" id="A0A7W8YR69"/>
<protein>
    <submittedName>
        <fullName evidence="6">Penicillin amidase</fullName>
        <ecNumber evidence="6">3.5.1.11</ecNumber>
    </submittedName>
</protein>
<evidence type="ECO:0000256" key="5">
    <source>
        <dbReference type="PIRSR" id="PIRSR001227-2"/>
    </source>
</evidence>
<evidence type="ECO:0000256" key="3">
    <source>
        <dbReference type="ARBA" id="ARBA00023145"/>
    </source>
</evidence>
<dbReference type="GO" id="GO:0046872">
    <property type="term" value="F:metal ion binding"/>
    <property type="evidence" value="ECO:0007669"/>
    <property type="project" value="UniProtKB-KW"/>
</dbReference>
<accession>A0A7W8YR69</accession>
<feature type="binding site" evidence="5">
    <location>
        <position position="354"/>
    </location>
    <ligand>
        <name>Ca(2+)</name>
        <dbReference type="ChEBI" id="CHEBI:29108"/>
    </ligand>
</feature>
<dbReference type="GO" id="GO:0017000">
    <property type="term" value="P:antibiotic biosynthetic process"/>
    <property type="evidence" value="ECO:0007669"/>
    <property type="project" value="InterPro"/>
</dbReference>
<dbReference type="Gene3D" id="2.30.120.10">
    <property type="match status" value="1"/>
</dbReference>
<dbReference type="EMBL" id="JACHCF010000003">
    <property type="protein sequence ID" value="MBB5620269.1"/>
    <property type="molecule type" value="Genomic_DNA"/>
</dbReference>
<name>A0A7W8YR69_9SPHI</name>
<feature type="binding site" evidence="5">
    <location>
        <position position="357"/>
    </location>
    <ligand>
        <name>Ca(2+)</name>
        <dbReference type="ChEBI" id="CHEBI:29108"/>
    </ligand>
</feature>
<keyword evidence="5" id="KW-0106">Calcium</keyword>
<dbReference type="Proteomes" id="UP000537718">
    <property type="component" value="Unassembled WGS sequence"/>
</dbReference>
<evidence type="ECO:0000313" key="7">
    <source>
        <dbReference type="Proteomes" id="UP000537718"/>
    </source>
</evidence>
<dbReference type="RefSeq" id="WP_183866315.1">
    <property type="nucleotide sequence ID" value="NZ_JACHCF010000003.1"/>
</dbReference>
<feature type="active site" description="Nucleophile" evidence="4">
    <location>
        <position position="282"/>
    </location>
</feature>
<dbReference type="InterPro" id="IPR014395">
    <property type="entry name" value="Pen/GL7ACA/AHL_acylase"/>
</dbReference>
<dbReference type="Gene3D" id="1.10.439.10">
    <property type="entry name" value="Penicillin Amidohydrolase, domain 1"/>
    <property type="match status" value="1"/>
</dbReference>
<proteinExistence type="inferred from homology"/>
<evidence type="ECO:0000256" key="1">
    <source>
        <dbReference type="ARBA" id="ARBA00006586"/>
    </source>
</evidence>
<dbReference type="Gene3D" id="3.60.20.10">
    <property type="entry name" value="Glutamine Phosphoribosylpyrophosphate, subunit 1, domain 1"/>
    <property type="match status" value="1"/>
</dbReference>
<evidence type="ECO:0000313" key="6">
    <source>
        <dbReference type="EMBL" id="MBB5620269.1"/>
    </source>
</evidence>
<dbReference type="InterPro" id="IPR023343">
    <property type="entry name" value="Penicillin_amidase_dom1"/>
</dbReference>
<comment type="caution">
    <text evidence="6">The sequence shown here is derived from an EMBL/GenBank/DDBJ whole genome shotgun (WGS) entry which is preliminary data.</text>
</comment>
<evidence type="ECO:0000256" key="2">
    <source>
        <dbReference type="ARBA" id="ARBA00022801"/>
    </source>
</evidence>
<dbReference type="Pfam" id="PF01804">
    <property type="entry name" value="Penicil_amidase"/>
    <property type="match status" value="1"/>
</dbReference>